<protein>
    <submittedName>
        <fullName evidence="1">Uncharacterized protein</fullName>
    </submittedName>
</protein>
<dbReference type="Gramene" id="Manes.07G100506.2.v8.1">
    <property type="protein sequence ID" value="Manes.07G100506.2.v8.1.CDS.1"/>
    <property type="gene ID" value="Manes.07G100506.v8.1"/>
</dbReference>
<proteinExistence type="predicted"/>
<sequence>MAPITTVFFLICSSFDLLTRPQFLAIHVSAVLESSSRFGFALMDATALL</sequence>
<evidence type="ECO:0000313" key="2">
    <source>
        <dbReference type="Proteomes" id="UP000091857"/>
    </source>
</evidence>
<gene>
    <name evidence="1" type="ORF">MANES_07G100506v8</name>
</gene>
<accession>A0A2C9VK71</accession>
<evidence type="ECO:0000313" key="1">
    <source>
        <dbReference type="EMBL" id="OAY45892.1"/>
    </source>
</evidence>
<dbReference type="AlphaFoldDB" id="A0A2C9VK71"/>
<name>A0A2C9VK71_MANES</name>
<dbReference type="EMBL" id="CM004393">
    <property type="protein sequence ID" value="OAY45892.1"/>
    <property type="molecule type" value="Genomic_DNA"/>
</dbReference>
<dbReference type="Proteomes" id="UP000091857">
    <property type="component" value="Chromosome 7"/>
</dbReference>
<organism evidence="1 2">
    <name type="scientific">Manihot esculenta</name>
    <name type="common">Cassava</name>
    <name type="synonym">Jatropha manihot</name>
    <dbReference type="NCBI Taxonomy" id="3983"/>
    <lineage>
        <taxon>Eukaryota</taxon>
        <taxon>Viridiplantae</taxon>
        <taxon>Streptophyta</taxon>
        <taxon>Embryophyta</taxon>
        <taxon>Tracheophyta</taxon>
        <taxon>Spermatophyta</taxon>
        <taxon>Magnoliopsida</taxon>
        <taxon>eudicotyledons</taxon>
        <taxon>Gunneridae</taxon>
        <taxon>Pentapetalae</taxon>
        <taxon>rosids</taxon>
        <taxon>fabids</taxon>
        <taxon>Malpighiales</taxon>
        <taxon>Euphorbiaceae</taxon>
        <taxon>Crotonoideae</taxon>
        <taxon>Manihoteae</taxon>
        <taxon>Manihot</taxon>
    </lineage>
</organism>
<comment type="caution">
    <text evidence="1">The sequence shown here is derived from an EMBL/GenBank/DDBJ whole genome shotgun (WGS) entry which is preliminary data.</text>
</comment>
<keyword evidence="2" id="KW-1185">Reference proteome</keyword>
<reference evidence="2" key="1">
    <citation type="journal article" date="2016" name="Nat. Biotechnol.">
        <title>Sequencing wild and cultivated cassava and related species reveals extensive interspecific hybridization and genetic diversity.</title>
        <authorList>
            <person name="Bredeson J.V."/>
            <person name="Lyons J.B."/>
            <person name="Prochnik S.E."/>
            <person name="Wu G.A."/>
            <person name="Ha C.M."/>
            <person name="Edsinger-Gonzales E."/>
            <person name="Grimwood J."/>
            <person name="Schmutz J."/>
            <person name="Rabbi I.Y."/>
            <person name="Egesi C."/>
            <person name="Nauluvula P."/>
            <person name="Lebot V."/>
            <person name="Ndunguru J."/>
            <person name="Mkamilo G."/>
            <person name="Bart R.S."/>
            <person name="Setter T.L."/>
            <person name="Gleadow R.M."/>
            <person name="Kulakow P."/>
            <person name="Ferguson M.E."/>
            <person name="Rounsley S."/>
            <person name="Rokhsar D.S."/>
        </authorList>
    </citation>
    <scope>NUCLEOTIDE SEQUENCE [LARGE SCALE GENOMIC DNA]</scope>
    <source>
        <strain evidence="2">cv. AM560-2</strain>
    </source>
</reference>